<keyword evidence="3" id="KW-1185">Reference proteome</keyword>
<dbReference type="EMBL" id="KN848063">
    <property type="protein sequence ID" value="KIY02551.1"/>
    <property type="molecule type" value="Genomic_DNA"/>
</dbReference>
<dbReference type="STRING" id="1442371.A0A0D2HKX6"/>
<dbReference type="SUPFAM" id="SSF47240">
    <property type="entry name" value="Ferritin-like"/>
    <property type="match status" value="1"/>
</dbReference>
<evidence type="ECO:0000256" key="1">
    <source>
        <dbReference type="SAM" id="SignalP"/>
    </source>
</evidence>
<dbReference type="Gene3D" id="1.20.1260.10">
    <property type="match status" value="1"/>
</dbReference>
<dbReference type="VEuPathDB" id="FungiDB:Z520_01016"/>
<proteinExistence type="predicted"/>
<dbReference type="PANTHER" id="PTHR38705:SF1">
    <property type="entry name" value="PROTEIN RDS1"/>
    <property type="match status" value="1"/>
</dbReference>
<dbReference type="OrthoDB" id="1001765at2759"/>
<dbReference type="InterPro" id="IPR012347">
    <property type="entry name" value="Ferritin-like"/>
</dbReference>
<feature type="chain" id="PRO_5002259692" description="Ferritin-like diiron domain-containing protein" evidence="1">
    <location>
        <begin position="20"/>
        <end position="472"/>
    </location>
</feature>
<dbReference type="AlphaFoldDB" id="A0A0D2HKX6"/>
<gene>
    <name evidence="2" type="ORF">Z520_01016</name>
</gene>
<reference evidence="2 3" key="1">
    <citation type="submission" date="2015-01" db="EMBL/GenBank/DDBJ databases">
        <title>The Genome Sequence of Fonsecaea multimorphosa CBS 102226.</title>
        <authorList>
            <consortium name="The Broad Institute Genomics Platform"/>
            <person name="Cuomo C."/>
            <person name="de Hoog S."/>
            <person name="Gorbushina A."/>
            <person name="Stielow B."/>
            <person name="Teixiera M."/>
            <person name="Abouelleil A."/>
            <person name="Chapman S.B."/>
            <person name="Priest M."/>
            <person name="Young S.K."/>
            <person name="Wortman J."/>
            <person name="Nusbaum C."/>
            <person name="Birren B."/>
        </authorList>
    </citation>
    <scope>NUCLEOTIDE SEQUENCE [LARGE SCALE GENOMIC DNA]</scope>
    <source>
        <strain evidence="2 3">CBS 102226</strain>
    </source>
</reference>
<dbReference type="InterPro" id="IPR039254">
    <property type="entry name" value="Rds1"/>
</dbReference>
<dbReference type="Proteomes" id="UP000053411">
    <property type="component" value="Unassembled WGS sequence"/>
</dbReference>
<dbReference type="PANTHER" id="PTHR38705">
    <property type="entry name" value="PROTEIN RDS1"/>
    <property type="match status" value="1"/>
</dbReference>
<evidence type="ECO:0000313" key="3">
    <source>
        <dbReference type="Proteomes" id="UP000053411"/>
    </source>
</evidence>
<dbReference type="RefSeq" id="XP_016636673.1">
    <property type="nucleotide sequence ID" value="XM_016771534.1"/>
</dbReference>
<evidence type="ECO:0000313" key="2">
    <source>
        <dbReference type="EMBL" id="KIY02551.1"/>
    </source>
</evidence>
<name>A0A0D2HKX6_9EURO</name>
<accession>A0A0D2HKX6</accession>
<dbReference type="GeneID" id="27706762"/>
<keyword evidence="1" id="KW-0732">Signal</keyword>
<dbReference type="Pfam" id="PF13668">
    <property type="entry name" value="Ferritin_2"/>
    <property type="match status" value="1"/>
</dbReference>
<dbReference type="InterPro" id="IPR009078">
    <property type="entry name" value="Ferritin-like_SF"/>
</dbReference>
<evidence type="ECO:0008006" key="4">
    <source>
        <dbReference type="Google" id="ProtNLM"/>
    </source>
</evidence>
<sequence length="472" mass="49651">MKAFTLSGLSTLLAGLTLAHPVTKRGSGFSEVDITILQFALTLEHLENTFYKEAFSSFQLQDFIDAGFDEEFFINLEFIASDESAHVEFLIAAIESAGVQPVQPCQYSFPVTDVASFVTVSAILESVGTSAYLGAAPFIGSQDILAVAASIMATEALHTSFQRSSLGAVAAANAFTTSLDANSVFTIASQFIVSCPPENPPLPFTAFPGLKVNSQSCFDETGSSESFSTDSVNYATIVSDIESATYTTSAYIADVTDSTTSEAYDYSSSTTDAYTTTTDSTTTVAYDYSSSTSDAYTTTTDSTTSEAYDYASTTTVAYTTTTDSAAYTTSTTTMDMASMTMTMSMSTSMPAYGRRSTALSARTNSGSVSSCSAPGAGSSLQLVPDFSQSHRDFSETEVIFVTFIAGLEVVSIQAVFEGDGSINVSIPGSVGGGQVFIFITVVDISGRSLSDNEVLFGPAIMEIAPSFPSLSQ</sequence>
<protein>
    <recommendedName>
        <fullName evidence="4">Ferritin-like diiron domain-containing protein</fullName>
    </recommendedName>
</protein>
<organism evidence="2 3">
    <name type="scientific">Fonsecaea multimorphosa CBS 102226</name>
    <dbReference type="NCBI Taxonomy" id="1442371"/>
    <lineage>
        <taxon>Eukaryota</taxon>
        <taxon>Fungi</taxon>
        <taxon>Dikarya</taxon>
        <taxon>Ascomycota</taxon>
        <taxon>Pezizomycotina</taxon>
        <taxon>Eurotiomycetes</taxon>
        <taxon>Chaetothyriomycetidae</taxon>
        <taxon>Chaetothyriales</taxon>
        <taxon>Herpotrichiellaceae</taxon>
        <taxon>Fonsecaea</taxon>
    </lineage>
</organism>
<dbReference type="CDD" id="cd00657">
    <property type="entry name" value="Ferritin_like"/>
    <property type="match status" value="1"/>
</dbReference>
<feature type="signal peptide" evidence="1">
    <location>
        <begin position="1"/>
        <end position="19"/>
    </location>
</feature>